<evidence type="ECO:0000256" key="18">
    <source>
        <dbReference type="ARBA" id="ARBA00023268"/>
    </source>
</evidence>
<dbReference type="GO" id="GO:0005634">
    <property type="term" value="C:nucleus"/>
    <property type="evidence" value="ECO:0007669"/>
    <property type="project" value="UniProtKB-SubCell"/>
</dbReference>
<evidence type="ECO:0000256" key="3">
    <source>
        <dbReference type="ARBA" id="ARBA00012180"/>
    </source>
</evidence>
<dbReference type="Ensembl" id="ENSLLET00000040877.1">
    <property type="protein sequence ID" value="ENSLLEP00000039297.1"/>
    <property type="gene ID" value="ENSLLEG00000024983.1"/>
</dbReference>
<evidence type="ECO:0000256" key="13">
    <source>
        <dbReference type="ARBA" id="ARBA00022908"/>
    </source>
</evidence>
<dbReference type="InterPro" id="IPR043502">
    <property type="entry name" value="DNA/RNA_pol_sf"/>
</dbReference>
<feature type="domain" description="Chromo" evidence="20">
    <location>
        <begin position="1042"/>
        <end position="1082"/>
    </location>
</feature>
<dbReference type="SUPFAM" id="SSF53098">
    <property type="entry name" value="Ribonuclease H-like"/>
    <property type="match status" value="1"/>
</dbReference>
<evidence type="ECO:0000256" key="16">
    <source>
        <dbReference type="ARBA" id="ARBA00023125"/>
    </source>
</evidence>
<dbReference type="GO" id="GO:0006310">
    <property type="term" value="P:DNA recombination"/>
    <property type="evidence" value="ECO:0007669"/>
    <property type="project" value="UniProtKB-KW"/>
</dbReference>
<evidence type="ECO:0000256" key="2">
    <source>
        <dbReference type="ARBA" id="ARBA00010879"/>
    </source>
</evidence>
<dbReference type="GO" id="GO:0015074">
    <property type="term" value="P:DNA integration"/>
    <property type="evidence" value="ECO:0007669"/>
    <property type="project" value="UniProtKB-KW"/>
</dbReference>
<proteinExistence type="inferred from homology"/>
<accession>A0A8C5QLN7</accession>
<feature type="domain" description="Integrase catalytic" evidence="22">
    <location>
        <begin position="742"/>
        <end position="901"/>
    </location>
</feature>
<keyword evidence="16" id="KW-0238">DNA-binding</keyword>
<dbReference type="SUPFAM" id="SSF50630">
    <property type="entry name" value="Acid proteases"/>
    <property type="match status" value="1"/>
</dbReference>
<dbReference type="Pfam" id="PF00078">
    <property type="entry name" value="RVT_1"/>
    <property type="match status" value="1"/>
</dbReference>
<dbReference type="Gene3D" id="3.10.10.10">
    <property type="entry name" value="HIV Type 1 Reverse Transcriptase, subunit A, domain 1"/>
    <property type="match status" value="1"/>
</dbReference>
<keyword evidence="9" id="KW-0064">Aspartyl protease</keyword>
<keyword evidence="4" id="KW-0645">Protease</keyword>
<evidence type="ECO:0000256" key="8">
    <source>
        <dbReference type="ARBA" id="ARBA00022723"/>
    </source>
</evidence>
<dbReference type="Gene3D" id="3.10.20.370">
    <property type="match status" value="1"/>
</dbReference>
<dbReference type="Gene3D" id="3.30.420.10">
    <property type="entry name" value="Ribonuclease H-like superfamily/Ribonuclease H"/>
    <property type="match status" value="1"/>
</dbReference>
<dbReference type="Pfam" id="PF17921">
    <property type="entry name" value="Integrase_H2C2"/>
    <property type="match status" value="1"/>
</dbReference>
<dbReference type="FunFam" id="3.10.20.370:FF:000003">
    <property type="entry name" value="Transposon Tf2-6 polyprotein"/>
    <property type="match status" value="1"/>
</dbReference>
<keyword evidence="15" id="KW-0239">DNA-directed DNA polymerase</keyword>
<dbReference type="Proteomes" id="UP000694569">
    <property type="component" value="Unplaced"/>
</dbReference>
<evidence type="ECO:0000256" key="10">
    <source>
        <dbReference type="ARBA" id="ARBA00022759"/>
    </source>
</evidence>
<dbReference type="Gene3D" id="2.40.70.10">
    <property type="entry name" value="Acid Proteases"/>
    <property type="match status" value="1"/>
</dbReference>
<dbReference type="GO" id="GO:0003887">
    <property type="term" value="F:DNA-directed DNA polymerase activity"/>
    <property type="evidence" value="ECO:0007669"/>
    <property type="project" value="UniProtKB-KW"/>
</dbReference>
<dbReference type="InterPro" id="IPR043128">
    <property type="entry name" value="Rev_trsase/Diguanyl_cyclase"/>
</dbReference>
<keyword evidence="13" id="KW-0229">DNA integration</keyword>
<dbReference type="SMART" id="SM00298">
    <property type="entry name" value="CHROMO"/>
    <property type="match status" value="1"/>
</dbReference>
<dbReference type="CDD" id="cd00303">
    <property type="entry name" value="retropepsin_like"/>
    <property type="match status" value="1"/>
</dbReference>
<dbReference type="GO" id="GO:0004190">
    <property type="term" value="F:aspartic-type endopeptidase activity"/>
    <property type="evidence" value="ECO:0007669"/>
    <property type="project" value="UniProtKB-KW"/>
</dbReference>
<reference evidence="23" key="1">
    <citation type="submission" date="2025-08" db="UniProtKB">
        <authorList>
            <consortium name="Ensembl"/>
        </authorList>
    </citation>
    <scope>IDENTIFICATION</scope>
</reference>
<dbReference type="InterPro" id="IPR016197">
    <property type="entry name" value="Chromo-like_dom_sf"/>
</dbReference>
<comment type="similarity">
    <text evidence="2">Belongs to the beta type-B retroviral polymerase family. HERV class-II K(HML-2) pol subfamily.</text>
</comment>
<keyword evidence="10" id="KW-0255">Endonuclease</keyword>
<dbReference type="FunFam" id="1.10.340.70:FF:000001">
    <property type="entry name" value="Retrovirus-related Pol polyprotein from transposon gypsy-like Protein"/>
    <property type="match status" value="1"/>
</dbReference>
<evidence type="ECO:0000256" key="7">
    <source>
        <dbReference type="ARBA" id="ARBA00022722"/>
    </source>
</evidence>
<dbReference type="InterPro" id="IPR021109">
    <property type="entry name" value="Peptidase_aspartic_dom_sf"/>
</dbReference>
<dbReference type="EC" id="3.1.26.4" evidence="3"/>
<dbReference type="PROSITE" id="PS50013">
    <property type="entry name" value="CHROMO_2"/>
    <property type="match status" value="1"/>
</dbReference>
<dbReference type="Pfam" id="PF17919">
    <property type="entry name" value="RT_RNaseH_2"/>
    <property type="match status" value="1"/>
</dbReference>
<dbReference type="InterPro" id="IPR041577">
    <property type="entry name" value="RT_RNaseH_2"/>
</dbReference>
<dbReference type="PANTHER" id="PTHR37984">
    <property type="entry name" value="PROTEIN CBG26694"/>
    <property type="match status" value="1"/>
</dbReference>
<dbReference type="FunFam" id="3.30.70.270:FF:000063">
    <property type="entry name" value="Zinc knuckle domaincontaining protein"/>
    <property type="match status" value="1"/>
</dbReference>
<keyword evidence="6" id="KW-0548">Nucleotidyltransferase</keyword>
<comment type="subcellular location">
    <subcellularLocation>
        <location evidence="1">Nucleus</location>
    </subcellularLocation>
</comment>
<evidence type="ECO:0000256" key="6">
    <source>
        <dbReference type="ARBA" id="ARBA00022695"/>
    </source>
</evidence>
<dbReference type="OrthoDB" id="8052860at2759"/>
<keyword evidence="18" id="KW-0511">Multifunctional enzyme</keyword>
<keyword evidence="24" id="KW-1185">Reference proteome</keyword>
<keyword evidence="17" id="KW-0233">DNA recombination</keyword>
<dbReference type="Pfam" id="PF00665">
    <property type="entry name" value="rve"/>
    <property type="match status" value="1"/>
</dbReference>
<dbReference type="InterPro" id="IPR000477">
    <property type="entry name" value="RT_dom"/>
</dbReference>
<dbReference type="CDD" id="cd01647">
    <property type="entry name" value="RT_LTR"/>
    <property type="match status" value="1"/>
</dbReference>
<evidence type="ECO:0000256" key="1">
    <source>
        <dbReference type="ARBA" id="ARBA00004123"/>
    </source>
</evidence>
<dbReference type="Gene3D" id="3.30.70.270">
    <property type="match status" value="2"/>
</dbReference>
<keyword evidence="5" id="KW-0808">Transferase</keyword>
<evidence type="ECO:0000256" key="17">
    <source>
        <dbReference type="ARBA" id="ARBA00023172"/>
    </source>
</evidence>
<dbReference type="GeneTree" id="ENSGT01040000240511"/>
<evidence type="ECO:0000256" key="12">
    <source>
        <dbReference type="ARBA" id="ARBA00022842"/>
    </source>
</evidence>
<reference evidence="23" key="2">
    <citation type="submission" date="2025-09" db="UniProtKB">
        <authorList>
            <consortium name="Ensembl"/>
        </authorList>
    </citation>
    <scope>IDENTIFICATION</scope>
</reference>
<dbReference type="InterPro" id="IPR023780">
    <property type="entry name" value="Chromo_domain"/>
</dbReference>
<evidence type="ECO:0000256" key="11">
    <source>
        <dbReference type="ARBA" id="ARBA00022801"/>
    </source>
</evidence>
<dbReference type="PROSITE" id="PS50994">
    <property type="entry name" value="INTEGRASE"/>
    <property type="match status" value="1"/>
</dbReference>
<dbReference type="GO" id="GO:0006508">
    <property type="term" value="P:proteolysis"/>
    <property type="evidence" value="ECO:0007669"/>
    <property type="project" value="UniProtKB-KW"/>
</dbReference>
<dbReference type="SUPFAM" id="SSF56672">
    <property type="entry name" value="DNA/RNA polymerases"/>
    <property type="match status" value="1"/>
</dbReference>
<evidence type="ECO:0000259" key="20">
    <source>
        <dbReference type="PROSITE" id="PS50013"/>
    </source>
</evidence>
<feature type="domain" description="Reverse transcriptase" evidence="21">
    <location>
        <begin position="220"/>
        <end position="399"/>
    </location>
</feature>
<dbReference type="Pfam" id="PF00385">
    <property type="entry name" value="Chromo"/>
    <property type="match status" value="1"/>
</dbReference>
<dbReference type="SUPFAM" id="SSF54160">
    <property type="entry name" value="Chromo domain-like"/>
    <property type="match status" value="1"/>
</dbReference>
<dbReference type="PROSITE" id="PS50878">
    <property type="entry name" value="RT_POL"/>
    <property type="match status" value="1"/>
</dbReference>
<dbReference type="InterPro" id="IPR012337">
    <property type="entry name" value="RNaseH-like_sf"/>
</dbReference>
<dbReference type="PANTHER" id="PTHR37984:SF5">
    <property type="entry name" value="PROTEIN NYNRIN-LIKE"/>
    <property type="match status" value="1"/>
</dbReference>
<dbReference type="GO" id="GO:0046872">
    <property type="term" value="F:metal ion binding"/>
    <property type="evidence" value="ECO:0007669"/>
    <property type="project" value="UniProtKB-KW"/>
</dbReference>
<keyword evidence="12" id="KW-0460">Magnesium</keyword>
<evidence type="ECO:0000256" key="15">
    <source>
        <dbReference type="ARBA" id="ARBA00022932"/>
    </source>
</evidence>
<dbReference type="Gene3D" id="2.40.50.40">
    <property type="match status" value="1"/>
</dbReference>
<dbReference type="GO" id="GO:0003964">
    <property type="term" value="F:RNA-directed DNA polymerase activity"/>
    <property type="evidence" value="ECO:0007669"/>
    <property type="project" value="UniProtKB-KW"/>
</dbReference>
<dbReference type="GO" id="GO:0004523">
    <property type="term" value="F:RNA-DNA hybrid ribonuclease activity"/>
    <property type="evidence" value="ECO:0007669"/>
    <property type="project" value="UniProtKB-EC"/>
</dbReference>
<dbReference type="Pfam" id="PF24626">
    <property type="entry name" value="SH3_Tf2-1"/>
    <property type="match status" value="1"/>
</dbReference>
<dbReference type="Gene3D" id="1.10.340.70">
    <property type="match status" value="1"/>
</dbReference>
<sequence length="1150" mass="128989">MTLSPSVYKKRCYFTIVIEVGSSIIQVDALLDSGAEDNFMDTTFALEKGIPCVEKNPPIAIHAIDGRPLSNPYISKETSPISMSVGVLHKETVVCQLLSSPSCPVVLGYPWLHKHNPAIDWRRNTVLSWSKSCFDSCMIPVKSVHTINVPTAAPLSVLVPIQYEEVREVFNKGGAETLPEHRPYDCAINLLPGTFPPKGRVYPLSQHENLILEEYIKDSLAKGFIRKSTSPAGAGFFFVSKKEGDLRPCIDYRGLNKITVKNAYPIPLIAELFDRLTGSQIFSKLDLRSAYNLVRIKDGDEWKTAFNTRSGHYEYLVMPFGLCNAPAVFQDFINDVLRDFIHDCVIVYLDDILIYSPDLATHHLQVKKVLQMLLNNGLYCKLEKCPFDQPKLAFLGYVISKEGFSMDPAKLTAVTDWQCPIGLKAIQRFIGFANYYRRFILNFSTILAPITNMTKKGANTRIWSPEAVKAFETLKEDFSTAPILVHPDPRKPFILEVDASETGVGAVLSQRESPDQPLQPCGFFSKKLSSAERDYDIGNRELLAIISALKEWRHLLEGAPTPTMILTDHKNLTFIADAKRLSSRQARWSMFLTHFNYIITYRPGNRNAKADALSRQFEVTEQQDRPVESIVPLERVVAATHLTLTSTLLTRIQAMQSTAPPETPSDKLFVPDAERKELLSCYHASRPSGHPGIKRTLSALTPMYWWPDIAKDVREYVQACVVCAQSKASTQCPVGLLQPLAIHDKPWSHISMDFIVDLPPSEGHTVILTIVDRFTKMVHLVPLKKLPTSKGLANIFAKEVFRLHGLPHEIVSDRGPQFISRFWRNFCSQLGIKVSFSSAYHPQSNGAAERANQSRREATNVVLTKGQDDWVSLLPWAEFALNSNVNASSGHSPFYVAHGFQPTFLPSPSSDTGLPDLDSYVQSLHKVWTLVRSNLCHAAVQQKTYADRHRRMGPSYVPGQRVWLSTRNIKLRVPSMKFAPRYIGPFKVLRRINEVSYALDLPRTLRIPNTFHTSVLKPLLCNRFTTVIPRPRPVLVQGQEEFEVQSIVDSRHSRGGLQYLVHWRGYGPEERAWVPTSDLHAPLWSVPFTALIPLLRDLGVRRALVEGGATVMPAAAPAVRSSQQRGRQSLNQATLNAAPGQGSRPLNISH</sequence>
<evidence type="ECO:0000313" key="24">
    <source>
        <dbReference type="Proteomes" id="UP000694569"/>
    </source>
</evidence>
<evidence type="ECO:0000256" key="4">
    <source>
        <dbReference type="ARBA" id="ARBA00022670"/>
    </source>
</evidence>
<organism evidence="23 24">
    <name type="scientific">Leptobrachium leishanense</name>
    <name type="common">Leishan spiny toad</name>
    <dbReference type="NCBI Taxonomy" id="445787"/>
    <lineage>
        <taxon>Eukaryota</taxon>
        <taxon>Metazoa</taxon>
        <taxon>Chordata</taxon>
        <taxon>Craniata</taxon>
        <taxon>Vertebrata</taxon>
        <taxon>Euteleostomi</taxon>
        <taxon>Amphibia</taxon>
        <taxon>Batrachia</taxon>
        <taxon>Anura</taxon>
        <taxon>Pelobatoidea</taxon>
        <taxon>Megophryidae</taxon>
        <taxon>Leptobrachium</taxon>
    </lineage>
</organism>
<name>A0A8C5QLN7_9ANUR</name>
<evidence type="ECO:0000259" key="21">
    <source>
        <dbReference type="PROSITE" id="PS50878"/>
    </source>
</evidence>
<dbReference type="GO" id="GO:0003677">
    <property type="term" value="F:DNA binding"/>
    <property type="evidence" value="ECO:0007669"/>
    <property type="project" value="UniProtKB-KW"/>
</dbReference>
<dbReference type="InterPro" id="IPR036397">
    <property type="entry name" value="RNaseH_sf"/>
</dbReference>
<dbReference type="InterPro" id="IPR041588">
    <property type="entry name" value="Integrase_H2C2"/>
</dbReference>
<dbReference type="FunFam" id="3.30.420.10:FF:000032">
    <property type="entry name" value="Retrovirus-related Pol polyprotein from transposon 297-like Protein"/>
    <property type="match status" value="1"/>
</dbReference>
<evidence type="ECO:0000313" key="23">
    <source>
        <dbReference type="Ensembl" id="ENSLLEP00000039297.1"/>
    </source>
</evidence>
<evidence type="ECO:0000259" key="22">
    <source>
        <dbReference type="PROSITE" id="PS50994"/>
    </source>
</evidence>
<evidence type="ECO:0000256" key="14">
    <source>
        <dbReference type="ARBA" id="ARBA00022918"/>
    </source>
</evidence>
<keyword evidence="11" id="KW-0378">Hydrolase</keyword>
<keyword evidence="14" id="KW-0695">RNA-directed DNA polymerase</keyword>
<dbReference type="InterPro" id="IPR001584">
    <property type="entry name" value="Integrase_cat-core"/>
</dbReference>
<evidence type="ECO:0000256" key="5">
    <source>
        <dbReference type="ARBA" id="ARBA00022679"/>
    </source>
</evidence>
<evidence type="ECO:0000256" key="9">
    <source>
        <dbReference type="ARBA" id="ARBA00022750"/>
    </source>
</evidence>
<dbReference type="InterPro" id="IPR056924">
    <property type="entry name" value="SH3_Tf2-1"/>
</dbReference>
<protein>
    <recommendedName>
        <fullName evidence="19">Gypsy retrotransposon integrase-like protein 1</fullName>
        <ecNumber evidence="3">3.1.26.4</ecNumber>
    </recommendedName>
</protein>
<dbReference type="InterPro" id="IPR050951">
    <property type="entry name" value="Retrovirus_Pol_polyprotein"/>
</dbReference>
<dbReference type="AlphaFoldDB" id="A0A8C5QLN7"/>
<dbReference type="InterPro" id="IPR000953">
    <property type="entry name" value="Chromo/chromo_shadow_dom"/>
</dbReference>
<dbReference type="CDD" id="cd09274">
    <property type="entry name" value="RNase_HI_RT_Ty3"/>
    <property type="match status" value="1"/>
</dbReference>
<keyword evidence="7" id="KW-0540">Nuclease</keyword>
<keyword evidence="8" id="KW-0479">Metal-binding</keyword>
<evidence type="ECO:0000256" key="19">
    <source>
        <dbReference type="ARBA" id="ARBA00039658"/>
    </source>
</evidence>